<sequence>MPNNHNGTNSHILQAPFAPMCTSSCKIFSRSIPVEMNPKRRFPITHRGYPIPFALLPYRPI</sequence>
<dbReference type="InParanoid" id="G9NCC9"/>
<dbReference type="EMBL" id="ABDF02000092">
    <property type="protein sequence ID" value="EHK15353.1"/>
    <property type="molecule type" value="Genomic_DNA"/>
</dbReference>
<dbReference type="VEuPathDB" id="FungiDB:TRIVIDRAFT_214771"/>
<gene>
    <name evidence="1" type="ORF">TRIVIDRAFT_214771</name>
</gene>
<dbReference type="RefSeq" id="XP_013949555.1">
    <property type="nucleotide sequence ID" value="XM_014094080.1"/>
</dbReference>
<keyword evidence="2" id="KW-1185">Reference proteome</keyword>
<comment type="caution">
    <text evidence="1">The sequence shown here is derived from an EMBL/GenBank/DDBJ whole genome shotgun (WGS) entry which is preliminary data.</text>
</comment>
<dbReference type="HOGENOM" id="CLU_2922907_0_0_1"/>
<accession>G9NCC9</accession>
<name>G9NCC9_HYPVG</name>
<evidence type="ECO:0000313" key="1">
    <source>
        <dbReference type="EMBL" id="EHK15353.1"/>
    </source>
</evidence>
<dbReference type="GeneID" id="25790841"/>
<evidence type="ECO:0000313" key="2">
    <source>
        <dbReference type="Proteomes" id="UP000007115"/>
    </source>
</evidence>
<dbReference type="AlphaFoldDB" id="G9NCC9"/>
<proteinExistence type="predicted"/>
<dbReference type="Proteomes" id="UP000007115">
    <property type="component" value="Unassembled WGS sequence"/>
</dbReference>
<organism evidence="1 2">
    <name type="scientific">Hypocrea virens (strain Gv29-8 / FGSC 10586)</name>
    <name type="common">Gliocladium virens</name>
    <name type="synonym">Trichoderma virens</name>
    <dbReference type="NCBI Taxonomy" id="413071"/>
    <lineage>
        <taxon>Eukaryota</taxon>
        <taxon>Fungi</taxon>
        <taxon>Dikarya</taxon>
        <taxon>Ascomycota</taxon>
        <taxon>Pezizomycotina</taxon>
        <taxon>Sordariomycetes</taxon>
        <taxon>Hypocreomycetidae</taxon>
        <taxon>Hypocreales</taxon>
        <taxon>Hypocreaceae</taxon>
        <taxon>Trichoderma</taxon>
    </lineage>
</organism>
<reference evidence="1 2" key="1">
    <citation type="journal article" date="2011" name="Genome Biol.">
        <title>Comparative genome sequence analysis underscores mycoparasitism as the ancestral life style of Trichoderma.</title>
        <authorList>
            <person name="Kubicek C.P."/>
            <person name="Herrera-Estrella A."/>
            <person name="Seidl-Seiboth V."/>
            <person name="Martinez D.A."/>
            <person name="Druzhinina I.S."/>
            <person name="Thon M."/>
            <person name="Zeilinger S."/>
            <person name="Casas-Flores S."/>
            <person name="Horwitz B.A."/>
            <person name="Mukherjee P.K."/>
            <person name="Mukherjee M."/>
            <person name="Kredics L."/>
            <person name="Alcaraz L.D."/>
            <person name="Aerts A."/>
            <person name="Antal Z."/>
            <person name="Atanasova L."/>
            <person name="Cervantes-Badillo M.G."/>
            <person name="Challacombe J."/>
            <person name="Chertkov O."/>
            <person name="McCluskey K."/>
            <person name="Coulpier F."/>
            <person name="Deshpande N."/>
            <person name="von Doehren H."/>
            <person name="Ebbole D.J."/>
            <person name="Esquivel-Naranjo E.U."/>
            <person name="Fekete E."/>
            <person name="Flipphi M."/>
            <person name="Glaser F."/>
            <person name="Gomez-Rodriguez E.Y."/>
            <person name="Gruber S."/>
            <person name="Han C."/>
            <person name="Henrissat B."/>
            <person name="Hermosa R."/>
            <person name="Hernandez-Onate M."/>
            <person name="Karaffa L."/>
            <person name="Kosti I."/>
            <person name="Le Crom S."/>
            <person name="Lindquist E."/>
            <person name="Lucas S."/>
            <person name="Luebeck M."/>
            <person name="Luebeck P.S."/>
            <person name="Margeot A."/>
            <person name="Metz B."/>
            <person name="Misra M."/>
            <person name="Nevalainen H."/>
            <person name="Omann M."/>
            <person name="Packer N."/>
            <person name="Perrone G."/>
            <person name="Uresti-Rivera E.E."/>
            <person name="Salamov A."/>
            <person name="Schmoll M."/>
            <person name="Seiboth B."/>
            <person name="Shapiro H."/>
            <person name="Sukno S."/>
            <person name="Tamayo-Ramos J.A."/>
            <person name="Tisch D."/>
            <person name="Wiest A."/>
            <person name="Wilkinson H.H."/>
            <person name="Zhang M."/>
            <person name="Coutinho P.M."/>
            <person name="Kenerley C.M."/>
            <person name="Monte E."/>
            <person name="Baker S.E."/>
            <person name="Grigoriev I.V."/>
        </authorList>
    </citation>
    <scope>NUCLEOTIDE SEQUENCE [LARGE SCALE GENOMIC DNA]</scope>
    <source>
        <strain evidence="2">Gv29-8 / FGSC 10586</strain>
    </source>
</reference>
<protein>
    <submittedName>
        <fullName evidence="1">Uncharacterized protein</fullName>
    </submittedName>
</protein>